<reference evidence="6" key="1">
    <citation type="journal article" date="2020" name="Stud. Mycol.">
        <title>101 Dothideomycetes genomes: a test case for predicting lifestyles and emergence of pathogens.</title>
        <authorList>
            <person name="Haridas S."/>
            <person name="Albert R."/>
            <person name="Binder M."/>
            <person name="Bloem J."/>
            <person name="Labutti K."/>
            <person name="Salamov A."/>
            <person name="Andreopoulos B."/>
            <person name="Baker S."/>
            <person name="Barry K."/>
            <person name="Bills G."/>
            <person name="Bluhm B."/>
            <person name="Cannon C."/>
            <person name="Castanera R."/>
            <person name="Culley D."/>
            <person name="Daum C."/>
            <person name="Ezra D."/>
            <person name="Gonzalez J."/>
            <person name="Henrissat B."/>
            <person name="Kuo A."/>
            <person name="Liang C."/>
            <person name="Lipzen A."/>
            <person name="Lutzoni F."/>
            <person name="Magnuson J."/>
            <person name="Mondo S."/>
            <person name="Nolan M."/>
            <person name="Ohm R."/>
            <person name="Pangilinan J."/>
            <person name="Park H.-J."/>
            <person name="Ramirez L."/>
            <person name="Alfaro M."/>
            <person name="Sun H."/>
            <person name="Tritt A."/>
            <person name="Yoshinaga Y."/>
            <person name="Zwiers L.-H."/>
            <person name="Turgeon B."/>
            <person name="Goodwin S."/>
            <person name="Spatafora J."/>
            <person name="Crous P."/>
            <person name="Grigoriev I."/>
        </authorList>
    </citation>
    <scope>NUCLEOTIDE SEQUENCE</scope>
    <source>
        <strain evidence="6">CBS 107.79</strain>
    </source>
</reference>
<protein>
    <recommendedName>
        <fullName evidence="8">TPR-like protein</fullName>
    </recommendedName>
</protein>
<dbReference type="OrthoDB" id="185373at2759"/>
<keyword evidence="2" id="KW-0677">Repeat</keyword>
<dbReference type="EMBL" id="ML976668">
    <property type="protein sequence ID" value="KAF1975927.1"/>
    <property type="molecule type" value="Genomic_DNA"/>
</dbReference>
<dbReference type="PANTHER" id="PTHR47447:SF17">
    <property type="entry name" value="OS12G0638900 PROTEIN"/>
    <property type="match status" value="1"/>
</dbReference>
<feature type="repeat" description="PPR" evidence="5">
    <location>
        <begin position="430"/>
        <end position="464"/>
    </location>
</feature>
<dbReference type="InterPro" id="IPR011990">
    <property type="entry name" value="TPR-like_helical_dom_sf"/>
</dbReference>
<dbReference type="Gene3D" id="1.25.40.10">
    <property type="entry name" value="Tetratricopeptide repeat domain"/>
    <property type="match status" value="2"/>
</dbReference>
<dbReference type="PANTHER" id="PTHR47447">
    <property type="entry name" value="OS03G0856100 PROTEIN"/>
    <property type="match status" value="1"/>
</dbReference>
<comment type="function">
    <text evidence="3">Regulates mitochondrial small subunit maturation by controlling 15S rRNA 5'-end processing. Localizes to the 5' precursor of the 15S rRNA in a position that is subsequently occupied by mS47 in the mature yeast mtSSU. Uses structure and sequence-specific RNA recognition, binding to a single-stranded region of the precursor and specifically recognizing bases -6 to -1. The exchange of Ccm1 for mS47 is coupled to the irreversible removal of precursor rRNA that is accompanied by conformational changes of the mitoribosomal proteins uS5m and mS26. These conformational changes signal completion of 5'-end rRNA processing through protection of the mature 5'-end of the 15S rRNA and stabilization of mS47. The removal of the 5' precursor together with the dissociation of Ccm1 may be catalyzed by the 5'-3' exoribonuclease Pet127. Involved in the specific removal of group I introns in mitochondrial encoded transcripts.</text>
</comment>
<dbReference type="NCBIfam" id="TIGR00756">
    <property type="entry name" value="PPR"/>
    <property type="match status" value="3"/>
</dbReference>
<evidence type="ECO:0000313" key="6">
    <source>
        <dbReference type="EMBL" id="KAF1975927.1"/>
    </source>
</evidence>
<feature type="repeat" description="PPR" evidence="5">
    <location>
        <begin position="235"/>
        <end position="269"/>
    </location>
</feature>
<dbReference type="Pfam" id="PF01535">
    <property type="entry name" value="PPR"/>
    <property type="match status" value="1"/>
</dbReference>
<dbReference type="InterPro" id="IPR002885">
    <property type="entry name" value="PPR_rpt"/>
</dbReference>
<evidence type="ECO:0000256" key="3">
    <source>
        <dbReference type="ARBA" id="ARBA00044493"/>
    </source>
</evidence>
<keyword evidence="7" id="KW-1185">Reference proteome</keyword>
<accession>A0A6A5VRP1</accession>
<evidence type="ECO:0000313" key="7">
    <source>
        <dbReference type="Proteomes" id="UP000800036"/>
    </source>
</evidence>
<proteinExistence type="inferred from homology"/>
<feature type="repeat" description="PPR" evidence="5">
    <location>
        <begin position="395"/>
        <end position="429"/>
    </location>
</feature>
<evidence type="ECO:0008006" key="8">
    <source>
        <dbReference type="Google" id="ProtNLM"/>
    </source>
</evidence>
<comment type="subunit">
    <text evidence="4">Binds to mitochondrial small subunit 15S rRNA.</text>
</comment>
<dbReference type="PROSITE" id="PS51375">
    <property type="entry name" value="PPR"/>
    <property type="match status" value="3"/>
</dbReference>
<sequence length="589" mass="67948">MCADWSARLFNNGDTAEANQTWRNWNAFDPETRENYWPHLLIYLLDKFPHRALPFLQALTHKPCVESLDVTIIADAFEHLARTYMDKSLRNVSQRYQLQQNEPAFVPTFYHVFREHLSPHTQICSQDLLLCVARLANIEEFERLFDLFRESHACIGKNVLLHYVNIFAKAGDFRQALVCLKMAAGRAKFRPNFINGDKFRWSSALVLHRSMVNRENYHETTGIVATLVDLGLKLDILLYNVIIHNAMKAGDHLTAFKVFNALDANGLKPDVITLSTLLHGCTVMSDSAKHHDFADYCAESAIEMKDAWLAADYLYYQYVRLQFTSPRVNPLSSEDGILSESAFMDPPPMAVYIMLQLEILKAASVSPERLWSLYEKFTELVHTQHDLVLSKLARDPIIWNAFLLAFCRARNFEHASQVVQKMSSYGPSPNVYTWNIFMQGFFKTEQIQAAERVYEIMRARGIAPDQFTYEVLLRGYARAQHVSKIGEVIEHVSQEKQDDPKLLADLARVHDQRRVLYELEKARIRKEERIRLEKEAKEYRDRVRWAPPKFAPLVQPKEAPLDDKAGPRIKPIFAPGSALALQFKSTLKR</sequence>
<evidence type="ECO:0000256" key="1">
    <source>
        <dbReference type="ARBA" id="ARBA00006192"/>
    </source>
</evidence>
<dbReference type="AlphaFoldDB" id="A0A6A5VRP1"/>
<evidence type="ECO:0000256" key="2">
    <source>
        <dbReference type="ARBA" id="ARBA00022737"/>
    </source>
</evidence>
<dbReference type="Proteomes" id="UP000800036">
    <property type="component" value="Unassembled WGS sequence"/>
</dbReference>
<gene>
    <name evidence="6" type="ORF">BU23DRAFT_529053</name>
</gene>
<name>A0A6A5VRP1_9PLEO</name>
<organism evidence="6 7">
    <name type="scientific">Bimuria novae-zelandiae CBS 107.79</name>
    <dbReference type="NCBI Taxonomy" id="1447943"/>
    <lineage>
        <taxon>Eukaryota</taxon>
        <taxon>Fungi</taxon>
        <taxon>Dikarya</taxon>
        <taxon>Ascomycota</taxon>
        <taxon>Pezizomycotina</taxon>
        <taxon>Dothideomycetes</taxon>
        <taxon>Pleosporomycetidae</taxon>
        <taxon>Pleosporales</taxon>
        <taxon>Massarineae</taxon>
        <taxon>Didymosphaeriaceae</taxon>
        <taxon>Bimuria</taxon>
    </lineage>
</organism>
<evidence type="ECO:0000256" key="4">
    <source>
        <dbReference type="ARBA" id="ARBA00044511"/>
    </source>
</evidence>
<dbReference type="Pfam" id="PF13041">
    <property type="entry name" value="PPR_2"/>
    <property type="match status" value="2"/>
</dbReference>
<evidence type="ECO:0000256" key="5">
    <source>
        <dbReference type="PROSITE-ProRule" id="PRU00708"/>
    </source>
</evidence>
<comment type="similarity">
    <text evidence="1">Belongs to the CCM1 family.</text>
</comment>